<accession>A0A7C9HYN4</accession>
<dbReference type="AlphaFoldDB" id="A0A7C9HYN4"/>
<feature type="transmembrane region" description="Helical" evidence="2">
    <location>
        <begin position="69"/>
        <end position="89"/>
    </location>
</feature>
<feature type="compositionally biased region" description="Low complexity" evidence="1">
    <location>
        <begin position="217"/>
        <end position="228"/>
    </location>
</feature>
<evidence type="ECO:0000313" key="3">
    <source>
        <dbReference type="EMBL" id="MUV14254.1"/>
    </source>
</evidence>
<comment type="caution">
    <text evidence="3">The sequence shown here is derived from an EMBL/GenBank/DDBJ whole genome shotgun (WGS) entry which is preliminary data.</text>
</comment>
<protein>
    <submittedName>
        <fullName evidence="3">Uncharacterized protein</fullName>
    </submittedName>
</protein>
<proteinExistence type="predicted"/>
<feature type="region of interest" description="Disordered" evidence="1">
    <location>
        <begin position="217"/>
        <end position="278"/>
    </location>
</feature>
<organism evidence="3 4">
    <name type="scientific">Noviluteimonas gilva</name>
    <dbReference type="NCBI Taxonomy" id="2682097"/>
    <lineage>
        <taxon>Bacteria</taxon>
        <taxon>Pseudomonadati</taxon>
        <taxon>Pseudomonadota</taxon>
        <taxon>Gammaproteobacteria</taxon>
        <taxon>Lysobacterales</taxon>
        <taxon>Lysobacteraceae</taxon>
        <taxon>Noviluteimonas</taxon>
    </lineage>
</organism>
<sequence>MNTRDDNALTPEERALAQRLAKIGPQGGEPSPSLDARILAMAHAAASAPVEDVAPARVTTLRKRKPQTWVTTVGFAASLAIACGIAWNLREMPDAPPPEPVAAQAPEEEAVEYQPPPPPSMSARVVPRRPLNMPAPPPEPVVTQPRSTSRAAARAKVEPKPQPFEAAPIVLDEAVHPVAPGAINPIDVTSVESTTVFSAEQLAKLPKARTITAPPMAAPAAAPAPAAPTRDQFQRAADASLERRRQANEADAAAKAARAEEPAFAESDEEVVPPATANDPAVRDAWLLRIRELVRDGKLDQARESLHAFRARYPGQPLPEDLRALGE</sequence>
<keyword evidence="2" id="KW-0812">Transmembrane</keyword>
<dbReference type="EMBL" id="WOXT01000002">
    <property type="protein sequence ID" value="MUV14254.1"/>
    <property type="molecule type" value="Genomic_DNA"/>
</dbReference>
<evidence type="ECO:0000313" key="4">
    <source>
        <dbReference type="Proteomes" id="UP000479692"/>
    </source>
</evidence>
<dbReference type="Proteomes" id="UP000479692">
    <property type="component" value="Unassembled WGS sequence"/>
</dbReference>
<keyword evidence="4" id="KW-1185">Reference proteome</keyword>
<gene>
    <name evidence="3" type="ORF">GN331_08555</name>
</gene>
<name>A0A7C9HYN4_9GAMM</name>
<feature type="region of interest" description="Disordered" evidence="1">
    <location>
        <begin position="94"/>
        <end position="161"/>
    </location>
</feature>
<evidence type="ECO:0000256" key="2">
    <source>
        <dbReference type="SAM" id="Phobius"/>
    </source>
</evidence>
<reference evidence="3 4" key="1">
    <citation type="submission" date="2019-12" db="EMBL/GenBank/DDBJ databases">
        <authorList>
            <person name="Xu J."/>
        </authorList>
    </citation>
    <scope>NUCLEOTIDE SEQUENCE [LARGE SCALE GENOMIC DNA]</scope>
    <source>
        <strain evidence="3 4">HX-5-24</strain>
    </source>
</reference>
<evidence type="ECO:0000256" key="1">
    <source>
        <dbReference type="SAM" id="MobiDB-lite"/>
    </source>
</evidence>
<keyword evidence="2" id="KW-0472">Membrane</keyword>
<keyword evidence="2" id="KW-1133">Transmembrane helix</keyword>
<dbReference type="RefSeq" id="WP_156641556.1">
    <property type="nucleotide sequence ID" value="NZ_WOXT01000002.1"/>
</dbReference>